<protein>
    <submittedName>
        <fullName evidence="4">SDR family oxidoreductase</fullName>
    </submittedName>
</protein>
<dbReference type="FunFam" id="3.40.50.720:FF:000084">
    <property type="entry name" value="Short-chain dehydrogenase reductase"/>
    <property type="match status" value="1"/>
</dbReference>
<evidence type="ECO:0000313" key="5">
    <source>
        <dbReference type="Proteomes" id="UP000612893"/>
    </source>
</evidence>
<reference evidence="4" key="1">
    <citation type="submission" date="2020-10" db="EMBL/GenBank/DDBJ databases">
        <title>Ca. Dormibacterota MAGs.</title>
        <authorList>
            <person name="Montgomery K."/>
        </authorList>
    </citation>
    <scope>NUCLEOTIDE SEQUENCE [LARGE SCALE GENOMIC DNA]</scope>
    <source>
        <strain evidence="4">SC8812_S17_10</strain>
    </source>
</reference>
<dbReference type="GO" id="GO:0016491">
    <property type="term" value="F:oxidoreductase activity"/>
    <property type="evidence" value="ECO:0007669"/>
    <property type="project" value="UniProtKB-KW"/>
</dbReference>
<dbReference type="NCBIfam" id="NF005539">
    <property type="entry name" value="PRK07201.1"/>
    <property type="match status" value="1"/>
</dbReference>
<evidence type="ECO:0000256" key="2">
    <source>
        <dbReference type="ARBA" id="ARBA00023002"/>
    </source>
</evidence>
<dbReference type="SMART" id="SM00822">
    <property type="entry name" value="PKS_KR"/>
    <property type="match status" value="1"/>
</dbReference>
<dbReference type="InterPro" id="IPR020904">
    <property type="entry name" value="Sc_DH/Rdtase_CS"/>
</dbReference>
<dbReference type="PROSITE" id="PS00061">
    <property type="entry name" value="ADH_SHORT"/>
    <property type="match status" value="1"/>
</dbReference>
<dbReference type="PANTHER" id="PTHR44196">
    <property type="entry name" value="DEHYDROGENASE/REDUCTASE SDR FAMILY MEMBER 7B"/>
    <property type="match status" value="1"/>
</dbReference>
<sequence>MAYVVTGGTGFMGRHLLRALSRRGQPVRVLVREQSRERLERLGLPNITPLVGDLTSKGLGVGSQVRGLRGAEVFHLGAVYDLDADEEASRLANVEGTRHVLEFARRIRAARLHHMSSIAIAGVKFKGTFTEDMFDEGQVLDHPYYRTKFEAEKLVREQSDVPFRIYRPGLVIGSSRTGEADRTDGPYYAFKIIQRLRAALPPWVPLVGFEGGPFYVVPVDFVVAALEHIAALPGLDGQTFHLLDPDPLTLGETLNEFCRAAHAPQFTLRVDRRAFNLLPRELSGMLSSWRVAGAIKSQLMEGVRVPPAAVAYLNSRACFRADHAQVALTGSGIECPPLHSYAWKVWDYWERHLDPEALTERNLRAVLAGRVILVTGASSGIGRAVAAEVARHGARVLLVSRTREKLEELEAEIEAGGGEAWVYPADLSDLEACERMVEQALAEHGRVDVLVNNAGRSIRRSFVNSLDRFHDYERTMRLNYFGAVKLMQAVVPGMLERRTGHIVNVSSIGVQVYPPRFGAYVASKSALASLSRCVAPELADQGVAVTNIHMPLVRTPMIEPTDMYRNFPTIDTSQAAELVMQALLSRPPEVSPRLGKLGEAVDTVAPGLLHLVMTAAYHAFPETAPGRDGRKEAGGEEEISTEAAAMAYLMRGIHF</sequence>
<dbReference type="InterPro" id="IPR057326">
    <property type="entry name" value="KR_dom"/>
</dbReference>
<dbReference type="PANTHER" id="PTHR44196:SF1">
    <property type="entry name" value="DEHYDROGENASE_REDUCTASE SDR FAMILY MEMBER 7B"/>
    <property type="match status" value="1"/>
</dbReference>
<evidence type="ECO:0000313" key="4">
    <source>
        <dbReference type="EMBL" id="MBJ7597865.1"/>
    </source>
</evidence>
<evidence type="ECO:0000256" key="1">
    <source>
        <dbReference type="ARBA" id="ARBA00006484"/>
    </source>
</evidence>
<dbReference type="Gene3D" id="3.40.50.720">
    <property type="entry name" value="NAD(P)-binding Rossmann-like Domain"/>
    <property type="match status" value="2"/>
</dbReference>
<dbReference type="PRINTS" id="PR00081">
    <property type="entry name" value="GDHRDH"/>
</dbReference>
<organism evidence="4 5">
    <name type="scientific">Candidatus Nephthysia bennettiae</name>
    <dbReference type="NCBI Taxonomy" id="3127016"/>
    <lineage>
        <taxon>Bacteria</taxon>
        <taxon>Bacillati</taxon>
        <taxon>Candidatus Dormiibacterota</taxon>
        <taxon>Candidatus Dormibacteria</taxon>
        <taxon>Candidatus Dormibacterales</taxon>
        <taxon>Candidatus Dormibacteraceae</taxon>
        <taxon>Candidatus Nephthysia</taxon>
    </lineage>
</organism>
<dbReference type="EMBL" id="JAEKNR010000083">
    <property type="protein sequence ID" value="MBJ7597865.1"/>
    <property type="molecule type" value="Genomic_DNA"/>
</dbReference>
<comment type="similarity">
    <text evidence="1">Belongs to the short-chain dehydrogenases/reductases (SDR) family.</text>
</comment>
<dbReference type="RefSeq" id="WP_338200433.1">
    <property type="nucleotide sequence ID" value="NZ_JAEKNR010000083.1"/>
</dbReference>
<evidence type="ECO:0000259" key="3">
    <source>
        <dbReference type="SMART" id="SM00822"/>
    </source>
</evidence>
<dbReference type="InterPro" id="IPR002347">
    <property type="entry name" value="SDR_fam"/>
</dbReference>
<keyword evidence="2" id="KW-0560">Oxidoreductase</keyword>
<comment type="caution">
    <text evidence="4">The sequence shown here is derived from an EMBL/GenBank/DDBJ whole genome shotgun (WGS) entry which is preliminary data.</text>
</comment>
<feature type="domain" description="Ketoreductase" evidence="3">
    <location>
        <begin position="370"/>
        <end position="554"/>
    </location>
</feature>
<dbReference type="InterPro" id="IPR057313">
    <property type="entry name" value="Maqu_2507-like"/>
</dbReference>
<dbReference type="InterPro" id="IPR013120">
    <property type="entry name" value="FAR_NAD-bd"/>
</dbReference>
<dbReference type="PRINTS" id="PR00080">
    <property type="entry name" value="SDRFAMILY"/>
</dbReference>
<name>A0A934K3N8_9BACT</name>
<keyword evidence="5" id="KW-1185">Reference proteome</keyword>
<dbReference type="InterPro" id="IPR036291">
    <property type="entry name" value="NAD(P)-bd_dom_sf"/>
</dbReference>
<dbReference type="AlphaFoldDB" id="A0A934K3N8"/>
<proteinExistence type="inferred from homology"/>
<dbReference type="Pfam" id="PF00106">
    <property type="entry name" value="adh_short"/>
    <property type="match status" value="1"/>
</dbReference>
<dbReference type="CDD" id="cd05233">
    <property type="entry name" value="SDR_c"/>
    <property type="match status" value="1"/>
</dbReference>
<dbReference type="SUPFAM" id="SSF51735">
    <property type="entry name" value="NAD(P)-binding Rossmann-fold domains"/>
    <property type="match status" value="2"/>
</dbReference>
<dbReference type="CDD" id="cd05263">
    <property type="entry name" value="MupV_like_SDR_e"/>
    <property type="match status" value="1"/>
</dbReference>
<dbReference type="Proteomes" id="UP000612893">
    <property type="component" value="Unassembled WGS sequence"/>
</dbReference>
<accession>A0A934K3N8</accession>
<gene>
    <name evidence="4" type="ORF">JF922_07235</name>
</gene>
<dbReference type="Pfam" id="PF07993">
    <property type="entry name" value="NAD_binding_4"/>
    <property type="match status" value="1"/>
</dbReference>